<evidence type="ECO:0000256" key="9">
    <source>
        <dbReference type="ARBA" id="ARBA00023299"/>
    </source>
</evidence>
<evidence type="ECO:0000256" key="3">
    <source>
        <dbReference type="ARBA" id="ARBA00009184"/>
    </source>
</evidence>
<dbReference type="InterPro" id="IPR049148">
    <property type="entry name" value="PSP_ACT"/>
</dbReference>
<feature type="domain" description="ACT" evidence="15">
    <location>
        <begin position="34"/>
        <end position="109"/>
    </location>
</feature>
<evidence type="ECO:0000256" key="5">
    <source>
        <dbReference type="ARBA" id="ARBA00022605"/>
    </source>
</evidence>
<evidence type="ECO:0000256" key="11">
    <source>
        <dbReference type="ARBA" id="ARBA00048138"/>
    </source>
</evidence>
<feature type="region of interest" description="Disordered" evidence="14">
    <location>
        <begin position="1"/>
        <end position="26"/>
    </location>
</feature>
<dbReference type="GO" id="GO:0000287">
    <property type="term" value="F:magnesium ion binding"/>
    <property type="evidence" value="ECO:0007669"/>
    <property type="project" value="TreeGrafter"/>
</dbReference>
<gene>
    <name evidence="16" type="ORF">NWFMUON74_19270</name>
</gene>
<dbReference type="InterPro" id="IPR023214">
    <property type="entry name" value="HAD_sf"/>
</dbReference>
<dbReference type="GO" id="GO:0006564">
    <property type="term" value="P:L-serine biosynthetic process"/>
    <property type="evidence" value="ECO:0007669"/>
    <property type="project" value="UniProtKB-KW"/>
</dbReference>
<dbReference type="EMBL" id="AP023396">
    <property type="protein sequence ID" value="BCK54155.1"/>
    <property type="molecule type" value="Genomic_DNA"/>
</dbReference>
<dbReference type="FunFam" id="3.40.50.1000:FF:000041">
    <property type="entry name" value="Phosphoserine phosphatase SerB"/>
    <property type="match status" value="1"/>
</dbReference>
<proteinExistence type="inferred from homology"/>
<keyword evidence="7" id="KW-0378">Hydrolase</keyword>
<dbReference type="CDD" id="cd07500">
    <property type="entry name" value="HAD_PSP"/>
    <property type="match status" value="1"/>
</dbReference>
<keyword evidence="6" id="KW-0479">Metal-binding</keyword>
<evidence type="ECO:0000256" key="4">
    <source>
        <dbReference type="ARBA" id="ARBA00012640"/>
    </source>
</evidence>
<evidence type="ECO:0000256" key="1">
    <source>
        <dbReference type="ARBA" id="ARBA00001946"/>
    </source>
</evidence>
<dbReference type="Proteomes" id="UP000516173">
    <property type="component" value="Chromosome"/>
</dbReference>
<evidence type="ECO:0000256" key="7">
    <source>
        <dbReference type="ARBA" id="ARBA00022801"/>
    </source>
</evidence>
<dbReference type="GO" id="GO:0036424">
    <property type="term" value="F:L-phosphoserine phosphatase activity"/>
    <property type="evidence" value="ECO:0007669"/>
    <property type="project" value="InterPro"/>
</dbReference>
<dbReference type="PANTHER" id="PTHR43344">
    <property type="entry name" value="PHOSPHOSERINE PHOSPHATASE"/>
    <property type="match status" value="1"/>
</dbReference>
<dbReference type="AlphaFoldDB" id="A0A7G1KGB8"/>
<comment type="cofactor">
    <cofactor evidence="1">
        <name>Mg(2+)</name>
        <dbReference type="ChEBI" id="CHEBI:18420"/>
    </cofactor>
</comment>
<evidence type="ECO:0000256" key="14">
    <source>
        <dbReference type="SAM" id="MobiDB-lite"/>
    </source>
</evidence>
<sequence length="432" mass="45301">MSTSESDGATREPSVVGQAASSGPDAGTAATTVLITVTGPDKPGVTSVLLTALARNAVSLLDVEQVVIRGRLTLGVLVSCPRDPEDLQDQLEEAMATVGMQVDIEIGANSVSGARLSTHAVVVLGSPVTARAFSVIARKLAEQNVNIDSIRGIADYPVTGLELMVTAPTDPAAETAMRTVLSVVAAKENVDVAVERAGLARRAKRLIVFDVDSTLIQGEVIEMLAAHAGVEDEVRKVTEAAMRGEIDFAESLRQRVATLAGLDESVIDEVAEVIELTPGARTTIRTLRRLGFRCGVVSGGFRQVIEPLAHDLELDFVQANTLEVVGGKLTGKVIGEIVDRPAKAVALRRFAAEAGVPMEQTVAVGDGANDIDMLNAAGLGIAFNAKPALREVADAALSHPYLDAVLFILGVTRDEVEAADARDGLLRRVPLT</sequence>
<comment type="catalytic activity">
    <reaction evidence="12">
        <text>O-phospho-D-serine + H2O = D-serine + phosphate</text>
        <dbReference type="Rhea" id="RHEA:24873"/>
        <dbReference type="ChEBI" id="CHEBI:15377"/>
        <dbReference type="ChEBI" id="CHEBI:35247"/>
        <dbReference type="ChEBI" id="CHEBI:43474"/>
        <dbReference type="ChEBI" id="CHEBI:58680"/>
        <dbReference type="EC" id="3.1.3.3"/>
    </reaction>
</comment>
<accession>A0A7G1KGB8</accession>
<dbReference type="InterPro" id="IPR002912">
    <property type="entry name" value="ACT_dom"/>
</dbReference>
<dbReference type="GO" id="GO:0005737">
    <property type="term" value="C:cytoplasm"/>
    <property type="evidence" value="ECO:0007669"/>
    <property type="project" value="TreeGrafter"/>
</dbReference>
<dbReference type="PANTHER" id="PTHR43344:SF2">
    <property type="entry name" value="PHOSPHOSERINE PHOSPHATASE"/>
    <property type="match status" value="1"/>
</dbReference>
<dbReference type="Gene3D" id="3.40.50.1000">
    <property type="entry name" value="HAD superfamily/HAD-like"/>
    <property type="match status" value="1"/>
</dbReference>
<dbReference type="CDD" id="cd04870">
    <property type="entry name" value="ACT_PSP_1"/>
    <property type="match status" value="1"/>
</dbReference>
<dbReference type="NCBIfam" id="TIGR00338">
    <property type="entry name" value="serB"/>
    <property type="match status" value="1"/>
</dbReference>
<evidence type="ECO:0000313" key="16">
    <source>
        <dbReference type="EMBL" id="BCK54155.1"/>
    </source>
</evidence>
<dbReference type="SFLD" id="SFLDF00029">
    <property type="entry name" value="phosphoserine_phosphatase"/>
    <property type="match status" value="1"/>
</dbReference>
<dbReference type="UniPathway" id="UPA00135">
    <property type="reaction ID" value="UER00198"/>
</dbReference>
<dbReference type="KEGG" id="nwl:NWFMUON74_19270"/>
<comment type="similarity">
    <text evidence="3">Belongs to the HAD-like hydrolase superfamily. SerB family.</text>
</comment>
<evidence type="ECO:0000256" key="12">
    <source>
        <dbReference type="ARBA" id="ARBA00048523"/>
    </source>
</evidence>
<dbReference type="Pfam" id="PF21086">
    <property type="entry name" value="ACT_PSP_2"/>
    <property type="match status" value="1"/>
</dbReference>
<dbReference type="SFLD" id="SFLDG01137">
    <property type="entry name" value="C1.6.1:_Phosphoserine_Phosphat"/>
    <property type="match status" value="1"/>
</dbReference>
<comment type="catalytic activity">
    <reaction evidence="11">
        <text>O-phospho-L-serine + H2O = L-serine + phosphate</text>
        <dbReference type="Rhea" id="RHEA:21208"/>
        <dbReference type="ChEBI" id="CHEBI:15377"/>
        <dbReference type="ChEBI" id="CHEBI:33384"/>
        <dbReference type="ChEBI" id="CHEBI:43474"/>
        <dbReference type="ChEBI" id="CHEBI:57524"/>
        <dbReference type="EC" id="3.1.3.3"/>
    </reaction>
</comment>
<reference evidence="16 17" key="1">
    <citation type="submission" date="2020-08" db="EMBL/GenBank/DDBJ databases">
        <title>Genome Sequencing of Nocardia wallacei strain FMUON74 and assembly.</title>
        <authorList>
            <person name="Toyokawa M."/>
            <person name="Uesaka K."/>
        </authorList>
    </citation>
    <scope>NUCLEOTIDE SEQUENCE [LARGE SCALE GENOMIC DNA]</scope>
    <source>
        <strain evidence="16 17">FMUON74</strain>
    </source>
</reference>
<organism evidence="16 17">
    <name type="scientific">Nocardia wallacei</name>
    <dbReference type="NCBI Taxonomy" id="480035"/>
    <lineage>
        <taxon>Bacteria</taxon>
        <taxon>Bacillati</taxon>
        <taxon>Actinomycetota</taxon>
        <taxon>Actinomycetes</taxon>
        <taxon>Mycobacteriales</taxon>
        <taxon>Nocardiaceae</taxon>
        <taxon>Nocardia</taxon>
    </lineage>
</organism>
<protein>
    <recommendedName>
        <fullName evidence="4">phosphoserine phosphatase</fullName>
        <ecNumber evidence="4">3.1.3.3</ecNumber>
    </recommendedName>
    <alternativeName>
        <fullName evidence="10">O-phosphoserine phosphohydrolase</fullName>
    </alternativeName>
</protein>
<evidence type="ECO:0000256" key="6">
    <source>
        <dbReference type="ARBA" id="ARBA00022723"/>
    </source>
</evidence>
<feature type="active site" description="Proton donor" evidence="13">
    <location>
        <position position="212"/>
    </location>
</feature>
<dbReference type="SUPFAM" id="SSF56784">
    <property type="entry name" value="HAD-like"/>
    <property type="match status" value="1"/>
</dbReference>
<evidence type="ECO:0000313" key="17">
    <source>
        <dbReference type="Proteomes" id="UP000516173"/>
    </source>
</evidence>
<evidence type="ECO:0000256" key="10">
    <source>
        <dbReference type="ARBA" id="ARBA00031693"/>
    </source>
</evidence>
<keyword evidence="8" id="KW-0460">Magnesium</keyword>
<dbReference type="Gene3D" id="3.30.70.260">
    <property type="match status" value="2"/>
</dbReference>
<evidence type="ECO:0000256" key="13">
    <source>
        <dbReference type="PIRSR" id="PIRSR604469-1"/>
    </source>
</evidence>
<dbReference type="Pfam" id="PF12710">
    <property type="entry name" value="HAD"/>
    <property type="match status" value="1"/>
</dbReference>
<dbReference type="SUPFAM" id="SSF55021">
    <property type="entry name" value="ACT-like"/>
    <property type="match status" value="1"/>
</dbReference>
<dbReference type="Pfam" id="PF13740">
    <property type="entry name" value="ACT_6"/>
    <property type="match status" value="1"/>
</dbReference>
<keyword evidence="9" id="KW-0718">Serine biosynthesis</keyword>
<comment type="pathway">
    <text evidence="2">Amino-acid biosynthesis; L-serine biosynthesis; L-serine from 3-phospho-D-glycerate: step 3/3.</text>
</comment>
<keyword evidence="5" id="KW-0028">Amino-acid biosynthesis</keyword>
<dbReference type="InterPro" id="IPR050582">
    <property type="entry name" value="HAD-like_SerB"/>
</dbReference>
<keyword evidence="17" id="KW-1185">Reference proteome</keyword>
<feature type="active site" description="Nucleophile" evidence="13">
    <location>
        <position position="210"/>
    </location>
</feature>
<evidence type="ECO:0000256" key="8">
    <source>
        <dbReference type="ARBA" id="ARBA00022842"/>
    </source>
</evidence>
<dbReference type="InterPro" id="IPR036412">
    <property type="entry name" value="HAD-like_sf"/>
</dbReference>
<evidence type="ECO:0000256" key="2">
    <source>
        <dbReference type="ARBA" id="ARBA00005135"/>
    </source>
</evidence>
<evidence type="ECO:0000259" key="15">
    <source>
        <dbReference type="PROSITE" id="PS51671"/>
    </source>
</evidence>
<dbReference type="SFLD" id="SFLDG01136">
    <property type="entry name" value="C1.6:_Phosphoserine_Phosphatas"/>
    <property type="match status" value="1"/>
</dbReference>
<dbReference type="InterPro" id="IPR045865">
    <property type="entry name" value="ACT-like_dom_sf"/>
</dbReference>
<name>A0A7G1KGB8_9NOCA</name>
<dbReference type="InterPro" id="IPR004469">
    <property type="entry name" value="PSP"/>
</dbReference>
<dbReference type="PROSITE" id="PS51671">
    <property type="entry name" value="ACT"/>
    <property type="match status" value="1"/>
</dbReference>
<dbReference type="NCBIfam" id="TIGR01488">
    <property type="entry name" value="HAD-SF-IB"/>
    <property type="match status" value="1"/>
</dbReference>
<dbReference type="EC" id="3.1.3.3" evidence="4"/>
<dbReference type="SFLD" id="SFLDS00003">
    <property type="entry name" value="Haloacid_Dehalogenase"/>
    <property type="match status" value="1"/>
</dbReference>